<sequence>MNPKTFSFFFFFFAESLFVYSIQKPQ</sequence>
<dbReference type="AlphaFoldDB" id="A0A2P2JHQ7"/>
<reference evidence="2" key="1">
    <citation type="submission" date="2018-02" db="EMBL/GenBank/DDBJ databases">
        <title>Rhizophora mucronata_Transcriptome.</title>
        <authorList>
            <person name="Meera S.P."/>
            <person name="Sreeshan A."/>
            <person name="Augustine A."/>
        </authorList>
    </citation>
    <scope>NUCLEOTIDE SEQUENCE</scope>
    <source>
        <tissue evidence="2">Leaf</tissue>
    </source>
</reference>
<evidence type="ECO:0000256" key="1">
    <source>
        <dbReference type="SAM" id="Phobius"/>
    </source>
</evidence>
<keyword evidence="1" id="KW-0472">Membrane</keyword>
<dbReference type="EMBL" id="GGEC01012492">
    <property type="protein sequence ID" value="MBW92975.1"/>
    <property type="molecule type" value="Transcribed_RNA"/>
</dbReference>
<protein>
    <submittedName>
        <fullName evidence="2">Uncharacterized protein</fullName>
    </submittedName>
</protein>
<name>A0A2P2JHQ7_RHIMU</name>
<keyword evidence="1" id="KW-1133">Transmembrane helix</keyword>
<keyword evidence="1" id="KW-0812">Transmembrane</keyword>
<feature type="transmembrane region" description="Helical" evidence="1">
    <location>
        <begin position="6"/>
        <end position="22"/>
    </location>
</feature>
<proteinExistence type="predicted"/>
<accession>A0A2P2JHQ7</accession>
<organism evidence="2">
    <name type="scientific">Rhizophora mucronata</name>
    <name type="common">Asiatic mangrove</name>
    <dbReference type="NCBI Taxonomy" id="61149"/>
    <lineage>
        <taxon>Eukaryota</taxon>
        <taxon>Viridiplantae</taxon>
        <taxon>Streptophyta</taxon>
        <taxon>Embryophyta</taxon>
        <taxon>Tracheophyta</taxon>
        <taxon>Spermatophyta</taxon>
        <taxon>Magnoliopsida</taxon>
        <taxon>eudicotyledons</taxon>
        <taxon>Gunneridae</taxon>
        <taxon>Pentapetalae</taxon>
        <taxon>rosids</taxon>
        <taxon>fabids</taxon>
        <taxon>Malpighiales</taxon>
        <taxon>Rhizophoraceae</taxon>
        <taxon>Rhizophora</taxon>
    </lineage>
</organism>
<evidence type="ECO:0000313" key="2">
    <source>
        <dbReference type="EMBL" id="MBW92975.1"/>
    </source>
</evidence>